<organism evidence="2 3">
    <name type="scientific">Kribbella aluminosa</name>
    <dbReference type="NCBI Taxonomy" id="416017"/>
    <lineage>
        <taxon>Bacteria</taxon>
        <taxon>Bacillati</taxon>
        <taxon>Actinomycetota</taxon>
        <taxon>Actinomycetes</taxon>
        <taxon>Propionibacteriales</taxon>
        <taxon>Kribbellaceae</taxon>
        <taxon>Kribbella</taxon>
    </lineage>
</organism>
<evidence type="ECO:0000313" key="3">
    <source>
        <dbReference type="Proteomes" id="UP000755585"/>
    </source>
</evidence>
<feature type="region of interest" description="Disordered" evidence="1">
    <location>
        <begin position="73"/>
        <end position="96"/>
    </location>
</feature>
<proteinExistence type="predicted"/>
<evidence type="ECO:0000256" key="1">
    <source>
        <dbReference type="SAM" id="MobiDB-lite"/>
    </source>
</evidence>
<accession>A0ABS4UUZ9</accession>
<dbReference type="RefSeq" id="WP_209698133.1">
    <property type="nucleotide sequence ID" value="NZ_BAAAVU010000017.1"/>
</dbReference>
<comment type="caution">
    <text evidence="2">The sequence shown here is derived from an EMBL/GenBank/DDBJ whole genome shotgun (WGS) entry which is preliminary data.</text>
</comment>
<sequence>MLELLPELELLEVELLDVVPEVLLLECFAETTATDTPVAPTPRTAVAIAAADARRNQRGRLGWDSSVLTMPQDSAEALQPRSKRSSSHRQVLLKGP</sequence>
<keyword evidence="3" id="KW-1185">Reference proteome</keyword>
<gene>
    <name evidence="2" type="ORF">JOF29_006585</name>
</gene>
<name>A0ABS4UUZ9_9ACTN</name>
<protein>
    <recommendedName>
        <fullName evidence="4">Secreted protein</fullName>
    </recommendedName>
</protein>
<dbReference type="Proteomes" id="UP000755585">
    <property type="component" value="Unassembled WGS sequence"/>
</dbReference>
<reference evidence="2 3" key="1">
    <citation type="submission" date="2021-03" db="EMBL/GenBank/DDBJ databases">
        <title>Sequencing the genomes of 1000 actinobacteria strains.</title>
        <authorList>
            <person name="Klenk H.-P."/>
        </authorList>
    </citation>
    <scope>NUCLEOTIDE SEQUENCE [LARGE SCALE GENOMIC DNA]</scope>
    <source>
        <strain evidence="2 3">DSM 18824</strain>
    </source>
</reference>
<evidence type="ECO:0008006" key="4">
    <source>
        <dbReference type="Google" id="ProtNLM"/>
    </source>
</evidence>
<dbReference type="EMBL" id="JAGINT010000002">
    <property type="protein sequence ID" value="MBP2355475.1"/>
    <property type="molecule type" value="Genomic_DNA"/>
</dbReference>
<evidence type="ECO:0000313" key="2">
    <source>
        <dbReference type="EMBL" id="MBP2355475.1"/>
    </source>
</evidence>